<accession>A0AAD9Q450</accession>
<dbReference type="GO" id="GO:0004930">
    <property type="term" value="F:G protein-coupled receptor activity"/>
    <property type="evidence" value="ECO:0007669"/>
    <property type="project" value="UniProtKB-KW"/>
</dbReference>
<feature type="transmembrane region" description="Helical" evidence="9">
    <location>
        <begin position="287"/>
        <end position="310"/>
    </location>
</feature>
<protein>
    <submittedName>
        <fullName evidence="11">D(1) dopamine receptor</fullName>
    </submittedName>
</protein>
<reference evidence="11" key="1">
    <citation type="journal article" date="2023" name="G3 (Bethesda)">
        <title>Whole genome assembly and annotation of the endangered Caribbean coral Acropora cervicornis.</title>
        <authorList>
            <person name="Selwyn J.D."/>
            <person name="Vollmer S.V."/>
        </authorList>
    </citation>
    <scope>NUCLEOTIDE SEQUENCE</scope>
    <source>
        <strain evidence="11">K2</strain>
    </source>
</reference>
<feature type="transmembrane region" description="Helical" evidence="9">
    <location>
        <begin position="71"/>
        <end position="96"/>
    </location>
</feature>
<feature type="domain" description="G-protein coupled receptors family 1 profile" evidence="10">
    <location>
        <begin position="22"/>
        <end position="307"/>
    </location>
</feature>
<keyword evidence="7 11" id="KW-0675">Receptor</keyword>
<feature type="transmembrane region" description="Helical" evidence="9">
    <location>
        <begin position="117"/>
        <end position="144"/>
    </location>
</feature>
<gene>
    <name evidence="11" type="ORF">P5673_024120</name>
</gene>
<evidence type="ECO:0000256" key="5">
    <source>
        <dbReference type="ARBA" id="ARBA00023040"/>
    </source>
</evidence>
<evidence type="ECO:0000256" key="4">
    <source>
        <dbReference type="ARBA" id="ARBA00022989"/>
    </source>
</evidence>
<evidence type="ECO:0000256" key="9">
    <source>
        <dbReference type="SAM" id="Phobius"/>
    </source>
</evidence>
<evidence type="ECO:0000256" key="2">
    <source>
        <dbReference type="ARBA" id="ARBA00022475"/>
    </source>
</evidence>
<keyword evidence="2" id="KW-1003">Cell membrane</keyword>
<feature type="transmembrane region" description="Helical" evidence="9">
    <location>
        <begin position="164"/>
        <end position="190"/>
    </location>
</feature>
<comment type="caution">
    <text evidence="11">The sequence shown here is derived from an EMBL/GenBank/DDBJ whole genome shotgun (WGS) entry which is preliminary data.</text>
</comment>
<evidence type="ECO:0000256" key="1">
    <source>
        <dbReference type="ARBA" id="ARBA00004651"/>
    </source>
</evidence>
<evidence type="ECO:0000313" key="12">
    <source>
        <dbReference type="Proteomes" id="UP001249851"/>
    </source>
</evidence>
<dbReference type="EMBL" id="JARQWQ010000070">
    <property type="protein sequence ID" value="KAK2554412.1"/>
    <property type="molecule type" value="Genomic_DNA"/>
</dbReference>
<keyword evidence="8" id="KW-0807">Transducer</keyword>
<dbReference type="GO" id="GO:0005886">
    <property type="term" value="C:plasma membrane"/>
    <property type="evidence" value="ECO:0007669"/>
    <property type="project" value="UniProtKB-SubCell"/>
</dbReference>
<keyword evidence="4 9" id="KW-1133">Transmembrane helix</keyword>
<dbReference type="PRINTS" id="PR00237">
    <property type="entry name" value="GPCRRHODOPSN"/>
</dbReference>
<dbReference type="Proteomes" id="UP001249851">
    <property type="component" value="Unassembled WGS sequence"/>
</dbReference>
<reference evidence="11" key="2">
    <citation type="journal article" date="2023" name="Science">
        <title>Genomic signatures of disease resistance in endangered staghorn corals.</title>
        <authorList>
            <person name="Vollmer S.V."/>
            <person name="Selwyn J.D."/>
            <person name="Despard B.A."/>
            <person name="Roesel C.L."/>
        </authorList>
    </citation>
    <scope>NUCLEOTIDE SEQUENCE</scope>
    <source>
        <strain evidence="11">K2</strain>
    </source>
</reference>
<dbReference type="InterPro" id="IPR000276">
    <property type="entry name" value="GPCR_Rhodpsn"/>
</dbReference>
<evidence type="ECO:0000259" key="10">
    <source>
        <dbReference type="PROSITE" id="PS50262"/>
    </source>
</evidence>
<organism evidence="11 12">
    <name type="scientific">Acropora cervicornis</name>
    <name type="common">Staghorn coral</name>
    <dbReference type="NCBI Taxonomy" id="6130"/>
    <lineage>
        <taxon>Eukaryota</taxon>
        <taxon>Metazoa</taxon>
        <taxon>Cnidaria</taxon>
        <taxon>Anthozoa</taxon>
        <taxon>Hexacorallia</taxon>
        <taxon>Scleractinia</taxon>
        <taxon>Astrocoeniina</taxon>
        <taxon>Acroporidae</taxon>
        <taxon>Acropora</taxon>
    </lineage>
</organism>
<dbReference type="Pfam" id="PF00001">
    <property type="entry name" value="7tm_1"/>
    <property type="match status" value="1"/>
</dbReference>
<name>A0AAD9Q450_ACRCE</name>
<proteinExistence type="predicted"/>
<dbReference type="PROSITE" id="PS50262">
    <property type="entry name" value="G_PROTEIN_RECEP_F1_2"/>
    <property type="match status" value="1"/>
</dbReference>
<keyword evidence="5" id="KW-0297">G-protein coupled receptor</keyword>
<evidence type="ECO:0000256" key="6">
    <source>
        <dbReference type="ARBA" id="ARBA00023136"/>
    </source>
</evidence>
<feature type="transmembrane region" description="Helical" evidence="9">
    <location>
        <begin position="6"/>
        <end position="31"/>
    </location>
</feature>
<keyword evidence="12" id="KW-1185">Reference proteome</keyword>
<dbReference type="SUPFAM" id="SSF81321">
    <property type="entry name" value="Family A G protein-coupled receptor-like"/>
    <property type="match status" value="1"/>
</dbReference>
<feature type="transmembrane region" description="Helical" evidence="9">
    <location>
        <begin position="43"/>
        <end position="65"/>
    </location>
</feature>
<dbReference type="SMART" id="SM01381">
    <property type="entry name" value="7TM_GPCR_Srsx"/>
    <property type="match status" value="1"/>
</dbReference>
<feature type="transmembrane region" description="Helical" evidence="9">
    <location>
        <begin position="252"/>
        <end position="281"/>
    </location>
</feature>
<evidence type="ECO:0000256" key="8">
    <source>
        <dbReference type="ARBA" id="ARBA00023224"/>
    </source>
</evidence>
<comment type="subcellular location">
    <subcellularLocation>
        <location evidence="1">Cell membrane</location>
        <topology evidence="1">Multi-pass membrane protein</topology>
    </subcellularLocation>
</comment>
<dbReference type="InterPro" id="IPR017452">
    <property type="entry name" value="GPCR_Rhodpsn_7TM"/>
</dbReference>
<evidence type="ECO:0000313" key="11">
    <source>
        <dbReference type="EMBL" id="KAK2554412.1"/>
    </source>
</evidence>
<sequence>MPVETVITSTFMALVTVVGTIGNLLVICAILRNQRLRETISNYFVFNLAVSDLLTVSVAIPLRLVEGFQPASIPCSAVIAVTVLFDGLSRLNIIFISVDRFVAVKFPFEYISYMTSIIATALVISGWVVMTAFAILPLVGVGAAPPELLQQNHGLCFFSTNLSTAYLLIFLIGFCLLPVLLSSLINLFLLKASHRQMRVIRVQFLTAEIPNNFATSATNVKALEEGNNEPTVNIDLQNTDCLRILQLRQRKVLRMVIVLVGLFFVFVLPITLIDLLGALGYSHVPPIVAKIAVCMIYTNAAINVFVYAGFNREFRKTFAQIIQAGRACFGSV</sequence>
<dbReference type="Gene3D" id="1.20.1070.10">
    <property type="entry name" value="Rhodopsin 7-helix transmembrane proteins"/>
    <property type="match status" value="1"/>
</dbReference>
<evidence type="ECO:0000256" key="7">
    <source>
        <dbReference type="ARBA" id="ARBA00023170"/>
    </source>
</evidence>
<evidence type="ECO:0000256" key="3">
    <source>
        <dbReference type="ARBA" id="ARBA00022692"/>
    </source>
</evidence>
<dbReference type="PANTHER" id="PTHR24248">
    <property type="entry name" value="ADRENERGIC RECEPTOR-RELATED G-PROTEIN COUPLED RECEPTOR"/>
    <property type="match status" value="1"/>
</dbReference>
<dbReference type="AlphaFoldDB" id="A0AAD9Q450"/>
<keyword evidence="3 9" id="KW-0812">Transmembrane</keyword>
<keyword evidence="6 9" id="KW-0472">Membrane</keyword>